<evidence type="ECO:0000259" key="3">
    <source>
        <dbReference type="Pfam" id="PF23134"/>
    </source>
</evidence>
<dbReference type="Proteomes" id="UP000886595">
    <property type="component" value="Unassembled WGS sequence"/>
</dbReference>
<accession>A0A8X7VIA5</accession>
<feature type="region of interest" description="Disordered" evidence="1">
    <location>
        <begin position="1"/>
        <end position="21"/>
    </location>
</feature>
<dbReference type="AlphaFoldDB" id="A0A8X7VIA5"/>
<feature type="domain" description="TRIP4/RQT4 C2HC5-type zinc finger" evidence="2">
    <location>
        <begin position="364"/>
        <end position="404"/>
    </location>
</feature>
<feature type="region of interest" description="Disordered" evidence="1">
    <location>
        <begin position="116"/>
        <end position="145"/>
    </location>
</feature>
<evidence type="ECO:0000313" key="4">
    <source>
        <dbReference type="EMBL" id="KAG2311505.1"/>
    </source>
</evidence>
<reference evidence="4 5" key="1">
    <citation type="submission" date="2020-02" db="EMBL/GenBank/DDBJ databases">
        <authorList>
            <person name="Ma Q."/>
            <person name="Huang Y."/>
            <person name="Song X."/>
            <person name="Pei D."/>
        </authorList>
    </citation>
    <scope>NUCLEOTIDE SEQUENCE [LARGE SCALE GENOMIC DNA]</scope>
    <source>
        <strain evidence="4">Sxm20200214</strain>
        <tissue evidence="4">Leaf</tissue>
    </source>
</reference>
<gene>
    <name evidence="4" type="ORF">Bca52824_023062</name>
</gene>
<evidence type="ECO:0000256" key="1">
    <source>
        <dbReference type="SAM" id="MobiDB-lite"/>
    </source>
</evidence>
<proteinExistence type="predicted"/>
<dbReference type="EMBL" id="JAAMPC010000005">
    <property type="protein sequence ID" value="KAG2311505.1"/>
    <property type="molecule type" value="Genomic_DNA"/>
</dbReference>
<comment type="caution">
    <text evidence="4">The sequence shown here is derived from an EMBL/GenBank/DDBJ whole genome shotgun (WGS) entry which is preliminary data.</text>
</comment>
<dbReference type="GO" id="GO:0180022">
    <property type="term" value="C:RQC-trigger complex"/>
    <property type="evidence" value="ECO:0007669"/>
    <property type="project" value="InterPro"/>
</dbReference>
<feature type="compositionally biased region" description="Acidic residues" evidence="1">
    <location>
        <begin position="41"/>
        <end position="73"/>
    </location>
</feature>
<dbReference type="PANTHER" id="PTHR12963">
    <property type="entry name" value="THYROID RECEPTOR INTERACTING PROTEIN RELATED"/>
    <property type="match status" value="1"/>
</dbReference>
<dbReference type="InterPro" id="IPR039128">
    <property type="entry name" value="TRIP4-like"/>
</dbReference>
<dbReference type="GO" id="GO:0008270">
    <property type="term" value="F:zinc ion binding"/>
    <property type="evidence" value="ECO:0007669"/>
    <property type="project" value="InterPro"/>
</dbReference>
<evidence type="ECO:0008006" key="6">
    <source>
        <dbReference type="Google" id="ProtNLM"/>
    </source>
</evidence>
<feature type="domain" description="Activating signal cointegrator 1 third" evidence="3">
    <location>
        <begin position="449"/>
        <end position="500"/>
    </location>
</feature>
<dbReference type="OrthoDB" id="338816at2759"/>
<dbReference type="Pfam" id="PF23134">
    <property type="entry name" value="TRIP4_3rd"/>
    <property type="match status" value="1"/>
</dbReference>
<dbReference type="GO" id="GO:0072344">
    <property type="term" value="P:rescue of stalled ribosome"/>
    <property type="evidence" value="ECO:0007669"/>
    <property type="project" value="InterPro"/>
</dbReference>
<feature type="compositionally biased region" description="Basic and acidic residues" evidence="1">
    <location>
        <begin position="74"/>
        <end position="86"/>
    </location>
</feature>
<sequence>MVEQAAKDEENFASQPLDDANLMVEGVILSDSELLVDVDEDEYQEWEQGEINDFMEEEDVVVQDQEPGDDDRGDEGRENKDEAKEKAPKKKQARPGPLAIGGSMKMRAVQNLLSPRNKNAAKTSAKAGDKGGVAPKKASMKPKTSDTGFNKTFGLRSNCGAFVGGQGASLFSGEHDGGKGSGWVRVRGGNGRLWIIGVSVLERGMMWPSDLRRINITLFGSNRCSKHPAFQPYSDLLQFPNEVMITFQGRMESDLSFDRDVISGLVSYCDLAQPVDAKEYLDNIIGNSGESIIAEYLHRRGYKEPSSHASNSSGPELQMYVKPKVDYGASSGTKKPFKTNKKKGGKLISLAEAAKGSIIFQQGKPCACQARRHKLVSNCLSCGKIVCEQEGEGPCNFCGALVLKEGSTYAGLEEGFTPVSDADVAAEAYAKRLVEYDRNSAARTTVIDDQSDYYESEGSKWLSGKEKELLMKKREEIEEAERAKKSKVVMTFDLVGRKVLLNEDDISELDSRNRILGPPETKNVNRIKPNPTAKLIPIFLDPGPNEKKDNKKNRNGLCLEITGRVQHDRSELKYLQADPSSVIDGLHVEDGGECSLDYMTETF</sequence>
<dbReference type="PANTHER" id="PTHR12963:SF4">
    <property type="entry name" value="ACTIVATING SIGNAL COINTEGRATOR 1"/>
    <property type="match status" value="1"/>
</dbReference>
<dbReference type="InterPro" id="IPR056993">
    <property type="entry name" value="TRIP4_3rd_dom"/>
</dbReference>
<protein>
    <recommendedName>
        <fullName evidence="6">Zinc finger C2HC5-type domain-containing protein</fullName>
    </recommendedName>
</protein>
<dbReference type="Pfam" id="PF06221">
    <property type="entry name" value="zf-C2HC5"/>
    <property type="match status" value="1"/>
</dbReference>
<dbReference type="GO" id="GO:0005634">
    <property type="term" value="C:nucleus"/>
    <property type="evidence" value="ECO:0007669"/>
    <property type="project" value="InterPro"/>
</dbReference>
<feature type="region of interest" description="Disordered" evidence="1">
    <location>
        <begin position="41"/>
        <end position="103"/>
    </location>
</feature>
<evidence type="ECO:0000259" key="2">
    <source>
        <dbReference type="Pfam" id="PF06221"/>
    </source>
</evidence>
<dbReference type="GO" id="GO:0045893">
    <property type="term" value="P:positive regulation of DNA-templated transcription"/>
    <property type="evidence" value="ECO:0007669"/>
    <property type="project" value="TreeGrafter"/>
</dbReference>
<dbReference type="InterPro" id="IPR009349">
    <property type="entry name" value="TRIP4/RQT4_C2HC5_Znf"/>
</dbReference>
<name>A0A8X7VIA5_BRACI</name>
<organism evidence="4 5">
    <name type="scientific">Brassica carinata</name>
    <name type="common">Ethiopian mustard</name>
    <name type="synonym">Abyssinian cabbage</name>
    <dbReference type="NCBI Taxonomy" id="52824"/>
    <lineage>
        <taxon>Eukaryota</taxon>
        <taxon>Viridiplantae</taxon>
        <taxon>Streptophyta</taxon>
        <taxon>Embryophyta</taxon>
        <taxon>Tracheophyta</taxon>
        <taxon>Spermatophyta</taxon>
        <taxon>Magnoliopsida</taxon>
        <taxon>eudicotyledons</taxon>
        <taxon>Gunneridae</taxon>
        <taxon>Pentapetalae</taxon>
        <taxon>rosids</taxon>
        <taxon>malvids</taxon>
        <taxon>Brassicales</taxon>
        <taxon>Brassicaceae</taxon>
        <taxon>Brassiceae</taxon>
        <taxon>Brassica</taxon>
    </lineage>
</organism>
<evidence type="ECO:0000313" key="5">
    <source>
        <dbReference type="Proteomes" id="UP000886595"/>
    </source>
</evidence>
<keyword evidence="5" id="KW-1185">Reference proteome</keyword>
<feature type="compositionally biased region" description="Basic and acidic residues" evidence="1">
    <location>
        <begin position="1"/>
        <end position="10"/>
    </location>
</feature>